<feature type="region of interest" description="Disordered" evidence="1">
    <location>
        <begin position="23"/>
        <end position="90"/>
    </location>
</feature>
<comment type="caution">
    <text evidence="3">The sequence shown here is derived from an EMBL/GenBank/DDBJ whole genome shotgun (WGS) entry which is preliminary data.</text>
</comment>
<dbReference type="SMART" id="SM00463">
    <property type="entry name" value="SMR"/>
    <property type="match status" value="1"/>
</dbReference>
<evidence type="ECO:0000313" key="3">
    <source>
        <dbReference type="EMBL" id="MBB5221586.1"/>
    </source>
</evidence>
<protein>
    <submittedName>
        <fullName evidence="3">DNA-nicking Smr family endonuclease</fullName>
    </submittedName>
</protein>
<dbReference type="InterPro" id="IPR036063">
    <property type="entry name" value="Smr_dom_sf"/>
</dbReference>
<dbReference type="EMBL" id="JACHFM010000001">
    <property type="protein sequence ID" value="MBB5221586.1"/>
    <property type="molecule type" value="Genomic_DNA"/>
</dbReference>
<dbReference type="PANTHER" id="PTHR35562:SF2">
    <property type="entry name" value="DNA ENDONUCLEASE SMRA-RELATED"/>
    <property type="match status" value="1"/>
</dbReference>
<dbReference type="GO" id="GO:0004519">
    <property type="term" value="F:endonuclease activity"/>
    <property type="evidence" value="ECO:0007669"/>
    <property type="project" value="UniProtKB-KW"/>
</dbReference>
<reference evidence="3 4" key="1">
    <citation type="submission" date="2020-08" db="EMBL/GenBank/DDBJ databases">
        <title>Genomic Encyclopedia of Type Strains, Phase IV (KMG-IV): sequencing the most valuable type-strain genomes for metagenomic binning, comparative biology and taxonomic classification.</title>
        <authorList>
            <person name="Goeker M."/>
        </authorList>
    </citation>
    <scope>NUCLEOTIDE SEQUENCE [LARGE SCALE GENOMIC DNA]</scope>
    <source>
        <strain evidence="3 4">DSM 101730</strain>
    </source>
</reference>
<keyword evidence="4" id="KW-1185">Reference proteome</keyword>
<dbReference type="SUPFAM" id="SSF160443">
    <property type="entry name" value="SMR domain-like"/>
    <property type="match status" value="1"/>
</dbReference>
<evidence type="ECO:0000256" key="1">
    <source>
        <dbReference type="SAM" id="MobiDB-lite"/>
    </source>
</evidence>
<dbReference type="Proteomes" id="UP000549457">
    <property type="component" value="Unassembled WGS sequence"/>
</dbReference>
<dbReference type="RefSeq" id="WP_184147936.1">
    <property type="nucleotide sequence ID" value="NZ_JACHFM010000001.1"/>
</dbReference>
<dbReference type="PANTHER" id="PTHR35562">
    <property type="entry name" value="DNA ENDONUCLEASE SMRA-RELATED"/>
    <property type="match status" value="1"/>
</dbReference>
<dbReference type="Gene3D" id="3.30.1370.110">
    <property type="match status" value="1"/>
</dbReference>
<sequence length="202" mass="22452">MARRRRLSSEERALWDRVAASAIPLHPDRAPSEPLSEAVAGGLPGLPAGLQPPEAPRALPAPVRRPAPEPSLRFDLVSDPRHSLGTGAPRMDRRRFDKMRRGRLEPEDRLDLHGMTLERAHPALTRFVLGAYARELRLVLVITGKGRSDESAIAPHRHGILRHSVPHWLAMPPLVGSVLDVVPAHQRHGGGGAYYVYLRRRR</sequence>
<dbReference type="InterPro" id="IPR002625">
    <property type="entry name" value="Smr_dom"/>
</dbReference>
<keyword evidence="3" id="KW-0255">Endonuclease</keyword>
<feature type="compositionally biased region" description="Low complexity" evidence="1">
    <location>
        <begin position="38"/>
        <end position="62"/>
    </location>
</feature>
<keyword evidence="3" id="KW-0378">Hydrolase</keyword>
<dbReference type="AlphaFoldDB" id="A0A840SP03"/>
<accession>A0A840SP03</accession>
<dbReference type="PROSITE" id="PS50828">
    <property type="entry name" value="SMR"/>
    <property type="match status" value="1"/>
</dbReference>
<gene>
    <name evidence="3" type="ORF">HNP73_001507</name>
</gene>
<feature type="domain" description="Smr" evidence="2">
    <location>
        <begin position="110"/>
        <end position="199"/>
    </location>
</feature>
<keyword evidence="3" id="KW-0540">Nuclease</keyword>
<evidence type="ECO:0000259" key="2">
    <source>
        <dbReference type="PROSITE" id="PS50828"/>
    </source>
</evidence>
<proteinExistence type="predicted"/>
<name>A0A840SP03_9RHOB</name>
<dbReference type="Pfam" id="PF01713">
    <property type="entry name" value="Smr"/>
    <property type="match status" value="1"/>
</dbReference>
<organism evidence="3 4">
    <name type="scientific">Amaricoccus macauensis</name>
    <dbReference type="NCBI Taxonomy" id="57001"/>
    <lineage>
        <taxon>Bacteria</taxon>
        <taxon>Pseudomonadati</taxon>
        <taxon>Pseudomonadota</taxon>
        <taxon>Alphaproteobacteria</taxon>
        <taxon>Rhodobacterales</taxon>
        <taxon>Paracoccaceae</taxon>
        <taxon>Amaricoccus</taxon>
    </lineage>
</organism>
<evidence type="ECO:0000313" key="4">
    <source>
        <dbReference type="Proteomes" id="UP000549457"/>
    </source>
</evidence>